<gene>
    <name evidence="1" type="ORF">LCGC14_1635120</name>
</gene>
<dbReference type="AlphaFoldDB" id="A0A0F9I1N0"/>
<name>A0A0F9I1N0_9ZZZZ</name>
<evidence type="ECO:0000313" key="1">
    <source>
        <dbReference type="EMBL" id="KKM21462.1"/>
    </source>
</evidence>
<proteinExistence type="predicted"/>
<protein>
    <submittedName>
        <fullName evidence="1">Uncharacterized protein</fullName>
    </submittedName>
</protein>
<reference evidence="1" key="1">
    <citation type="journal article" date="2015" name="Nature">
        <title>Complex archaea that bridge the gap between prokaryotes and eukaryotes.</title>
        <authorList>
            <person name="Spang A."/>
            <person name="Saw J.H."/>
            <person name="Jorgensen S.L."/>
            <person name="Zaremba-Niedzwiedzka K."/>
            <person name="Martijn J."/>
            <person name="Lind A.E."/>
            <person name="van Eijk R."/>
            <person name="Schleper C."/>
            <person name="Guy L."/>
            <person name="Ettema T.J."/>
        </authorList>
    </citation>
    <scope>NUCLEOTIDE SEQUENCE</scope>
</reference>
<accession>A0A0F9I1N0</accession>
<organism evidence="1">
    <name type="scientific">marine sediment metagenome</name>
    <dbReference type="NCBI Taxonomy" id="412755"/>
    <lineage>
        <taxon>unclassified sequences</taxon>
        <taxon>metagenomes</taxon>
        <taxon>ecological metagenomes</taxon>
    </lineage>
</organism>
<feature type="non-terminal residue" evidence="1">
    <location>
        <position position="117"/>
    </location>
</feature>
<comment type="caution">
    <text evidence="1">The sequence shown here is derived from an EMBL/GenBank/DDBJ whole genome shotgun (WGS) entry which is preliminary data.</text>
</comment>
<sequence length="117" mass="11171">MPEPSIKARIKIDTADLQRQLNTVGLGGGGGVGGGGLGRRGGARGGGGLGAIGGIGAGAGLALAGPIGIGVAAGLAAVGITKAAVSKLTQASPRLQGSLNLLKKSFEILLRPIAEVI</sequence>
<dbReference type="EMBL" id="LAZR01013545">
    <property type="protein sequence ID" value="KKM21462.1"/>
    <property type="molecule type" value="Genomic_DNA"/>
</dbReference>